<evidence type="ECO:0000256" key="2">
    <source>
        <dbReference type="SAM" id="Phobius"/>
    </source>
</evidence>
<comment type="caution">
    <text evidence="3">The sequence shown here is derived from an EMBL/GenBank/DDBJ whole genome shotgun (WGS) entry which is preliminary data.</text>
</comment>
<reference evidence="3" key="1">
    <citation type="submission" date="2021-06" db="EMBL/GenBank/DDBJ databases">
        <title>Sequencing of actinobacteria type strains.</title>
        <authorList>
            <person name="Nguyen G.-S."/>
            <person name="Wentzel A."/>
        </authorList>
    </citation>
    <scope>NUCLEOTIDE SEQUENCE</scope>
    <source>
        <strain evidence="3">P38-E01</strain>
    </source>
</reference>
<feature type="transmembrane region" description="Helical" evidence="2">
    <location>
        <begin position="74"/>
        <end position="94"/>
    </location>
</feature>
<organism evidence="3 4">
    <name type="scientific">Streptomyces tardus</name>
    <dbReference type="NCBI Taxonomy" id="2780544"/>
    <lineage>
        <taxon>Bacteria</taxon>
        <taxon>Bacillati</taxon>
        <taxon>Actinomycetota</taxon>
        <taxon>Actinomycetes</taxon>
        <taxon>Kitasatosporales</taxon>
        <taxon>Streptomycetaceae</taxon>
        <taxon>Streptomyces</taxon>
    </lineage>
</organism>
<feature type="transmembrane region" description="Helical" evidence="2">
    <location>
        <begin position="42"/>
        <end position="62"/>
    </location>
</feature>
<keyword evidence="2" id="KW-0812">Transmembrane</keyword>
<feature type="transmembrane region" description="Helical" evidence="2">
    <location>
        <begin position="500"/>
        <end position="521"/>
    </location>
</feature>
<feature type="transmembrane region" description="Helical" evidence="2">
    <location>
        <begin position="187"/>
        <end position="206"/>
    </location>
</feature>
<feature type="region of interest" description="Disordered" evidence="1">
    <location>
        <begin position="280"/>
        <end position="301"/>
    </location>
</feature>
<feature type="transmembrane region" description="Helical" evidence="2">
    <location>
        <begin position="468"/>
        <end position="494"/>
    </location>
</feature>
<keyword evidence="2" id="KW-1133">Transmembrane helix</keyword>
<evidence type="ECO:0000313" key="3">
    <source>
        <dbReference type="EMBL" id="MBU7598399.1"/>
    </source>
</evidence>
<sequence length="542" mass="55676">MAAPAPAGARAVPSGPAVTGTMVRLKWSLLANGLQQSAGRTAAFVTAAVLAVVVGGLLLLGLLAMRGRVNADALAVFLTATTALGWAVLPLFAGGGDETLDPGRMAMLPLRPRPLLAALTASSLIGVGPLFTLLLALGCTLALAHGAAGALVGVLAVPLVLLTCVALARAVATANSRMLASRKGKDLALLSGLMIAFGMQAVNLGLQQIGDQGGLGALRPYSDVLRWLPPASAVEAVRAAGAGEYALAALGLATTALALLALLWWWLRSLTRLMVDPDSSTIQPAQDKTRKPSGDSAQRGLGRLLPEGRTAVVIERTLRYAWRDPKTKTAWATSIGLGLLMPFITSGSVYSACWVAGMMGLLMYNQFGQDTSAFWMVAATISDRRDAYVELRARSLAIALITVPFTVVVVVVSAARLDDWGRLAPALGIALAVAGVLVGLGAVSSAYHPYSIPQDSGYRNVAPGQGALAYLSFLLGAVVGALLCLPLIVLLAVLSDGGAAATWVLLPLGVVYGTAVAYGGLRVAAARTADRLPEILSAVSKG</sequence>
<feature type="transmembrane region" description="Helical" evidence="2">
    <location>
        <begin position="245"/>
        <end position="267"/>
    </location>
</feature>
<keyword evidence="2" id="KW-0472">Membrane</keyword>
<dbReference type="AlphaFoldDB" id="A0A949N4Y3"/>
<dbReference type="EMBL" id="JAELVF020000001">
    <property type="protein sequence ID" value="MBU7598399.1"/>
    <property type="molecule type" value="Genomic_DNA"/>
</dbReference>
<evidence type="ECO:0000313" key="4">
    <source>
        <dbReference type="Proteomes" id="UP000694501"/>
    </source>
</evidence>
<feature type="transmembrane region" description="Helical" evidence="2">
    <location>
        <begin position="143"/>
        <end position="167"/>
    </location>
</feature>
<feature type="transmembrane region" description="Helical" evidence="2">
    <location>
        <begin position="393"/>
        <end position="417"/>
    </location>
</feature>
<feature type="transmembrane region" description="Helical" evidence="2">
    <location>
        <begin position="115"/>
        <end position="137"/>
    </location>
</feature>
<feature type="transmembrane region" description="Helical" evidence="2">
    <location>
        <begin position="329"/>
        <end position="350"/>
    </location>
</feature>
<proteinExistence type="predicted"/>
<gene>
    <name evidence="3" type="ORF">JGS22_012430</name>
</gene>
<protein>
    <submittedName>
        <fullName evidence="3">Transporter</fullName>
    </submittedName>
</protein>
<evidence type="ECO:0000256" key="1">
    <source>
        <dbReference type="SAM" id="MobiDB-lite"/>
    </source>
</evidence>
<dbReference type="Proteomes" id="UP000694501">
    <property type="component" value="Unassembled WGS sequence"/>
</dbReference>
<name>A0A949N4Y3_9ACTN</name>
<keyword evidence="4" id="KW-1185">Reference proteome</keyword>
<accession>A0A949N4Y3</accession>
<feature type="transmembrane region" description="Helical" evidence="2">
    <location>
        <begin position="423"/>
        <end position="447"/>
    </location>
</feature>